<gene>
    <name evidence="3" type="ORF">AEL95_09405</name>
</gene>
<dbReference type="Pfam" id="PF01978">
    <property type="entry name" value="TrmB"/>
    <property type="match status" value="1"/>
</dbReference>
<dbReference type="PANTHER" id="PTHR30595:SF6">
    <property type="entry name" value="SCHLAFEN ALBA-2 DOMAIN-CONTAINING PROTEIN"/>
    <property type="match status" value="1"/>
</dbReference>
<evidence type="ECO:0000313" key="3">
    <source>
        <dbReference type="EMBL" id="KWU03047.1"/>
    </source>
</evidence>
<evidence type="ECO:0000259" key="2">
    <source>
        <dbReference type="Pfam" id="PF04326"/>
    </source>
</evidence>
<dbReference type="InterPro" id="IPR002831">
    <property type="entry name" value="Tscrpt_reg_TrmB_N"/>
</dbReference>
<dbReference type="InterPro" id="IPR007421">
    <property type="entry name" value="Schlafen_AlbA_2_dom"/>
</dbReference>
<name>A0A109DCS2_9LACO</name>
<sequence length="418" mass="47763">MRETKNLEFKEKLTNTFLKTVSAFANYGSGKIKFGIKDDGSIVGVKNPVEFCLNVENKINDSITPNPDYNLEIDPKTNVVTLTVKQGVNPPYLYKSKAYKRNDSASIEVDRSELSQLILIGENRTYDSLTAMNQDLSFKILEEALKEKIGIKSLTSDILITLNLERKDTSYTNAGELLADKNNYRGIDIVRFGESINIMLDRASYEHESILKEYKQAIQKYRQYYQHEEIQGATRNIVSQIPEEAFREAIANALVHRVWNINSQIKISMYDDRIEVVSPGGLPQGLSKEEYLSGQISILRNPIIANVFFRLGLIEQFGTGVRRINDSYRSSLVQPQFEIFDNSIKIILPVLKFITDDLSNDEKKVYQIIHEGADTTKQISQMSKFGRTKVLKILRQLEKQGYIRRMGEGRATKYILSK</sequence>
<proteinExistence type="predicted"/>
<dbReference type="Pfam" id="PF04326">
    <property type="entry name" value="SLFN_AlbA_2"/>
    <property type="match status" value="1"/>
</dbReference>
<dbReference type="EMBL" id="LJGP01000046">
    <property type="protein sequence ID" value="KWU03047.1"/>
    <property type="molecule type" value="Genomic_DNA"/>
</dbReference>
<feature type="domain" description="Schlafen AlbA-2" evidence="2">
    <location>
        <begin position="3"/>
        <end position="108"/>
    </location>
</feature>
<dbReference type="Gene3D" id="1.10.10.10">
    <property type="entry name" value="Winged helix-like DNA-binding domain superfamily/Winged helix DNA-binding domain"/>
    <property type="match status" value="1"/>
</dbReference>
<dbReference type="RefSeq" id="WP_060462484.1">
    <property type="nucleotide sequence ID" value="NZ_JAQDDF010000004.1"/>
</dbReference>
<dbReference type="InterPro" id="IPR036388">
    <property type="entry name" value="WH-like_DNA-bd_sf"/>
</dbReference>
<dbReference type="Gene3D" id="3.30.950.30">
    <property type="entry name" value="Schlafen, AAA domain"/>
    <property type="match status" value="1"/>
</dbReference>
<dbReference type="Pfam" id="PF13749">
    <property type="entry name" value="HATPase_c_4"/>
    <property type="match status" value="1"/>
</dbReference>
<dbReference type="PANTHER" id="PTHR30595">
    <property type="entry name" value="GLPR-RELATED TRANSCRIPTIONAL REPRESSOR"/>
    <property type="match status" value="1"/>
</dbReference>
<accession>A0A109DCS2</accession>
<dbReference type="PATRIC" id="fig|47770.28.peg.1399"/>
<organism evidence="3 4">
    <name type="scientific">Lactobacillus crispatus</name>
    <dbReference type="NCBI Taxonomy" id="47770"/>
    <lineage>
        <taxon>Bacteria</taxon>
        <taxon>Bacillati</taxon>
        <taxon>Bacillota</taxon>
        <taxon>Bacilli</taxon>
        <taxon>Lactobacillales</taxon>
        <taxon>Lactobacillaceae</taxon>
        <taxon>Lactobacillus</taxon>
    </lineage>
</organism>
<protein>
    <submittedName>
        <fullName evidence="3">AAA family ATPase</fullName>
    </submittedName>
</protein>
<feature type="domain" description="Transcription regulator TrmB N-terminal" evidence="1">
    <location>
        <begin position="357"/>
        <end position="408"/>
    </location>
</feature>
<evidence type="ECO:0000259" key="1">
    <source>
        <dbReference type="Pfam" id="PF01978"/>
    </source>
</evidence>
<reference evidence="3 4" key="1">
    <citation type="journal article" date="2016" name="Microbiology (Mosc.)">
        <title>Comparison of Lactobacillus crispatus isolates from Lactobacillus-dominated vaginal microbiomes with isolates from microbiomes containing bacterial vaginosis-associated bacteria.</title>
        <authorList>
            <person name="Abdelmaksoud A.A."/>
            <person name="Koparde V.N."/>
            <person name="Sheth N.U."/>
            <person name="Serrano M.G."/>
            <person name="Glascock A.L."/>
            <person name="Fettweis J.M."/>
            <person name="Strauss Iii J.F."/>
            <person name="Buck G.A."/>
            <person name="Jefferson K.K."/>
        </authorList>
    </citation>
    <scope>NUCLEOTIDE SEQUENCE [LARGE SCALE GENOMIC DNA]</scope>
    <source>
        <strain evidence="3 4">VMC3</strain>
    </source>
</reference>
<dbReference type="InterPro" id="IPR036390">
    <property type="entry name" value="WH_DNA-bd_sf"/>
</dbReference>
<dbReference type="AlphaFoldDB" id="A0A109DCS2"/>
<comment type="caution">
    <text evidence="3">The sequence shown here is derived from an EMBL/GenBank/DDBJ whole genome shotgun (WGS) entry which is preliminary data.</text>
</comment>
<dbReference type="Gene3D" id="3.30.565.60">
    <property type="match status" value="1"/>
</dbReference>
<dbReference type="SUPFAM" id="SSF46785">
    <property type="entry name" value="Winged helix' DNA-binding domain"/>
    <property type="match status" value="1"/>
</dbReference>
<evidence type="ECO:0000313" key="4">
    <source>
        <dbReference type="Proteomes" id="UP000067598"/>
    </source>
</evidence>
<dbReference type="InterPro" id="IPR038475">
    <property type="entry name" value="RecG_C_sf"/>
</dbReference>
<dbReference type="InterPro" id="IPR038461">
    <property type="entry name" value="Schlafen_AlbA_2_dom_sf"/>
</dbReference>
<dbReference type="Proteomes" id="UP000067598">
    <property type="component" value="Unassembled WGS sequence"/>
</dbReference>